<evidence type="ECO:0000313" key="1">
    <source>
        <dbReference type="EMBL" id="MEA5442091.1"/>
    </source>
</evidence>
<proteinExistence type="predicted"/>
<protein>
    <submittedName>
        <fullName evidence="1">PD-(D/E)XK motif protein</fullName>
    </submittedName>
</protein>
<organism evidence="1 2">
    <name type="scientific">Cyanobium gracile UHCC 0281</name>
    <dbReference type="NCBI Taxonomy" id="3110309"/>
    <lineage>
        <taxon>Bacteria</taxon>
        <taxon>Bacillati</taxon>
        <taxon>Cyanobacteriota</taxon>
        <taxon>Cyanophyceae</taxon>
        <taxon>Synechococcales</taxon>
        <taxon>Prochlorococcaceae</taxon>
        <taxon>Cyanobium</taxon>
    </lineage>
</organism>
<name>A0ABU5SUE7_9CYAN</name>
<dbReference type="Pfam" id="PF14390">
    <property type="entry name" value="DUF4420"/>
    <property type="match status" value="1"/>
</dbReference>
<reference evidence="1 2" key="1">
    <citation type="submission" date="2023-12" db="EMBL/GenBank/DDBJ databases">
        <title>Baltic Sea Cyanobacteria.</title>
        <authorList>
            <person name="Delbaje E."/>
            <person name="Fewer D.P."/>
            <person name="Shishido T.K."/>
        </authorList>
    </citation>
    <scope>NUCLEOTIDE SEQUENCE [LARGE SCALE GENOMIC DNA]</scope>
    <source>
        <strain evidence="1 2">UHCC 0281</strain>
    </source>
</reference>
<dbReference type="Proteomes" id="UP001302329">
    <property type="component" value="Unassembled WGS sequence"/>
</dbReference>
<sequence length="331" mass="36524">MIDQMLQIWAQIERLGPSPSGLDAMPLDVEGLRSGDALLCLGDGGTRGILLRNPGGRAPLPNPGCGRLNITRQQFQNGQGNAETYIRIDCLESDLKEPFGFLANRVVDHLVGGATPSRACMDAVLDFRRLLSRSGGPLPSQEEILGLTGELLLIDRLARHRPELWKGWNGPMGSACDYSWGTDDIEVKASHLSGEPRFTVNGLDQLEPAEGHSLYLCHSILSSNPIGPVCVPDLVDSILAIIQDQEEFSERLSHAGYLEEQKDLWLEHRFTLHEMSMYTVTDDFPRIRKSDFADGCLPPGIAKLRFDVLLGNAAHLRMSEEDLSRTILAME</sequence>
<evidence type="ECO:0000313" key="2">
    <source>
        <dbReference type="Proteomes" id="UP001302329"/>
    </source>
</evidence>
<accession>A0ABU5SUE7</accession>
<dbReference type="RefSeq" id="WP_323356185.1">
    <property type="nucleotide sequence ID" value="NZ_JAYGHY010000013.1"/>
</dbReference>
<dbReference type="InterPro" id="IPR025534">
    <property type="entry name" value="DUF4420"/>
</dbReference>
<dbReference type="EMBL" id="JAYGHY010000013">
    <property type="protein sequence ID" value="MEA5442091.1"/>
    <property type="molecule type" value="Genomic_DNA"/>
</dbReference>
<gene>
    <name evidence="1" type="ORF">VB739_05955</name>
</gene>
<keyword evidence="2" id="KW-1185">Reference proteome</keyword>
<comment type="caution">
    <text evidence="1">The sequence shown here is derived from an EMBL/GenBank/DDBJ whole genome shotgun (WGS) entry which is preliminary data.</text>
</comment>